<dbReference type="InterPro" id="IPR036249">
    <property type="entry name" value="Thioredoxin-like_sf"/>
</dbReference>
<dbReference type="GO" id="GO:0005737">
    <property type="term" value="C:cytoplasm"/>
    <property type="evidence" value="ECO:0007669"/>
    <property type="project" value="TreeGrafter"/>
</dbReference>
<sequence length="211" mass="24148">MSLPTLYSFRRCPFAMRARMALDVAGMTVEHREVLLRDKPTAMLAASPKGTVPVLVTETGVLDESLDIMNWALTQHDPEGWLADGQQDRIDAEKFLTAFKNKLDRYKYASRYDPSVTRGTVDTDYREAALGQLLDLALPLATTEFLRGDRPRLIDVATFPFVRQFAAVEPAWWTATAPSELIRWLNKWLQSERFKRIMVKYPVWEEVLPIG</sequence>
<dbReference type="InterPro" id="IPR040079">
    <property type="entry name" value="Glutathione_S-Trfase"/>
</dbReference>
<keyword evidence="3" id="KW-1185">Reference proteome</keyword>
<dbReference type="Proteomes" id="UP000634004">
    <property type="component" value="Unassembled WGS sequence"/>
</dbReference>
<dbReference type="InterPro" id="IPR004045">
    <property type="entry name" value="Glutathione_S-Trfase_N"/>
</dbReference>
<reference evidence="2" key="1">
    <citation type="journal article" date="2014" name="Int. J. Syst. Evol. Microbiol.">
        <title>Complete genome sequence of Corynebacterium casei LMG S-19264T (=DSM 44701T), isolated from a smear-ripened cheese.</title>
        <authorList>
            <consortium name="US DOE Joint Genome Institute (JGI-PGF)"/>
            <person name="Walter F."/>
            <person name="Albersmeier A."/>
            <person name="Kalinowski J."/>
            <person name="Ruckert C."/>
        </authorList>
    </citation>
    <scope>NUCLEOTIDE SEQUENCE</scope>
    <source>
        <strain evidence="2">KCTC 32513</strain>
    </source>
</reference>
<dbReference type="AlphaFoldDB" id="A0A8J3CQM0"/>
<dbReference type="Pfam" id="PF13417">
    <property type="entry name" value="GST_N_3"/>
    <property type="match status" value="1"/>
</dbReference>
<evidence type="ECO:0000259" key="1">
    <source>
        <dbReference type="PROSITE" id="PS50404"/>
    </source>
</evidence>
<evidence type="ECO:0000313" key="2">
    <source>
        <dbReference type="EMBL" id="GHA91009.1"/>
    </source>
</evidence>
<dbReference type="SUPFAM" id="SSF47616">
    <property type="entry name" value="GST C-terminal domain-like"/>
    <property type="match status" value="1"/>
</dbReference>
<reference evidence="2" key="2">
    <citation type="submission" date="2020-09" db="EMBL/GenBank/DDBJ databases">
        <authorList>
            <person name="Sun Q."/>
            <person name="Kim S."/>
        </authorList>
    </citation>
    <scope>NUCLEOTIDE SEQUENCE</scope>
    <source>
        <strain evidence="2">KCTC 32513</strain>
    </source>
</reference>
<dbReference type="Gene3D" id="1.20.1050.10">
    <property type="match status" value="1"/>
</dbReference>
<dbReference type="EMBL" id="BMZH01000004">
    <property type="protein sequence ID" value="GHA91009.1"/>
    <property type="molecule type" value="Genomic_DNA"/>
</dbReference>
<dbReference type="InterPro" id="IPR036282">
    <property type="entry name" value="Glutathione-S-Trfase_C_sf"/>
</dbReference>
<evidence type="ECO:0000313" key="3">
    <source>
        <dbReference type="Proteomes" id="UP000634004"/>
    </source>
</evidence>
<gene>
    <name evidence="2" type="ORF">GCM10009069_12610</name>
</gene>
<protein>
    <submittedName>
        <fullName evidence="2">Glutathione S-transferase</fullName>
    </submittedName>
</protein>
<comment type="caution">
    <text evidence="2">The sequence shown here is derived from an EMBL/GenBank/DDBJ whole genome shotgun (WGS) entry which is preliminary data.</text>
</comment>
<feature type="domain" description="GST N-terminal" evidence="1">
    <location>
        <begin position="2"/>
        <end position="80"/>
    </location>
</feature>
<dbReference type="Gene3D" id="3.40.30.10">
    <property type="entry name" value="Glutaredoxin"/>
    <property type="match status" value="1"/>
</dbReference>
<dbReference type="PANTHER" id="PTHR43968">
    <property type="match status" value="1"/>
</dbReference>
<dbReference type="PANTHER" id="PTHR43968:SF6">
    <property type="entry name" value="GLUTATHIONE S-TRANSFERASE OMEGA"/>
    <property type="match status" value="1"/>
</dbReference>
<dbReference type="RefSeq" id="WP_189496561.1">
    <property type="nucleotide sequence ID" value="NZ_BMZH01000004.1"/>
</dbReference>
<dbReference type="InterPro" id="IPR050983">
    <property type="entry name" value="GST_Omega/HSP26"/>
</dbReference>
<name>A0A8J3CQM0_9PROT</name>
<dbReference type="SUPFAM" id="SSF52833">
    <property type="entry name" value="Thioredoxin-like"/>
    <property type="match status" value="1"/>
</dbReference>
<accession>A0A8J3CQM0</accession>
<organism evidence="2 3">
    <name type="scientific">Algimonas arctica</name>
    <dbReference type="NCBI Taxonomy" id="1479486"/>
    <lineage>
        <taxon>Bacteria</taxon>
        <taxon>Pseudomonadati</taxon>
        <taxon>Pseudomonadota</taxon>
        <taxon>Alphaproteobacteria</taxon>
        <taxon>Maricaulales</taxon>
        <taxon>Robiginitomaculaceae</taxon>
        <taxon>Algimonas</taxon>
    </lineage>
</organism>
<proteinExistence type="predicted"/>
<dbReference type="SFLD" id="SFLDS00019">
    <property type="entry name" value="Glutathione_Transferase_(cytos"/>
    <property type="match status" value="1"/>
</dbReference>
<dbReference type="PROSITE" id="PS50404">
    <property type="entry name" value="GST_NTER"/>
    <property type="match status" value="1"/>
</dbReference>